<evidence type="ECO:0000256" key="4">
    <source>
        <dbReference type="ARBA" id="ARBA00023163"/>
    </source>
</evidence>
<keyword evidence="4" id="KW-0804">Transcription</keyword>
<dbReference type="PROSITE" id="PS50977">
    <property type="entry name" value="HTH_TETR_2"/>
    <property type="match status" value="1"/>
</dbReference>
<dbReference type="InterPro" id="IPR039538">
    <property type="entry name" value="BetI_C"/>
</dbReference>
<keyword evidence="8" id="KW-1185">Reference proteome</keyword>
<dbReference type="Gene3D" id="1.10.357.10">
    <property type="entry name" value="Tetracycline Repressor, domain 2"/>
    <property type="match status" value="1"/>
</dbReference>
<evidence type="ECO:0000259" key="6">
    <source>
        <dbReference type="PROSITE" id="PS50977"/>
    </source>
</evidence>
<dbReference type="SUPFAM" id="SSF46689">
    <property type="entry name" value="Homeodomain-like"/>
    <property type="match status" value="1"/>
</dbReference>
<dbReference type="STRING" id="1548547.BA177_11765"/>
<evidence type="ECO:0000256" key="3">
    <source>
        <dbReference type="ARBA" id="ARBA00023125"/>
    </source>
</evidence>
<dbReference type="KEGG" id="woc:BA177_11765"/>
<dbReference type="AlphaFoldDB" id="A0A193LH06"/>
<dbReference type="OrthoDB" id="9151800at2"/>
<dbReference type="RefSeq" id="WP_068616440.1">
    <property type="nucleotide sequence ID" value="NZ_CP016268.1"/>
</dbReference>
<dbReference type="Pfam" id="PF00440">
    <property type="entry name" value="TetR_N"/>
    <property type="match status" value="1"/>
</dbReference>
<dbReference type="Proteomes" id="UP000092695">
    <property type="component" value="Chromosome"/>
</dbReference>
<keyword evidence="2" id="KW-0805">Transcription regulation</keyword>
<evidence type="ECO:0000256" key="1">
    <source>
        <dbReference type="ARBA" id="ARBA00022491"/>
    </source>
</evidence>
<dbReference type="InterPro" id="IPR009057">
    <property type="entry name" value="Homeodomain-like_sf"/>
</dbReference>
<reference evidence="7 8" key="1">
    <citation type="submission" date="2016-06" db="EMBL/GenBank/DDBJ databases">
        <title>Complete genome sequence of a deep-branching marine Gamma Proteobacterium Woeseia oceani type strain XK5.</title>
        <authorList>
            <person name="Mu D."/>
            <person name="Du Z."/>
        </authorList>
    </citation>
    <scope>NUCLEOTIDE SEQUENCE [LARGE SCALE GENOMIC DNA]</scope>
    <source>
        <strain evidence="7 8">XK5</strain>
    </source>
</reference>
<evidence type="ECO:0000256" key="2">
    <source>
        <dbReference type="ARBA" id="ARBA00023015"/>
    </source>
</evidence>
<dbReference type="GO" id="GO:0000976">
    <property type="term" value="F:transcription cis-regulatory region binding"/>
    <property type="evidence" value="ECO:0007669"/>
    <property type="project" value="TreeGrafter"/>
</dbReference>
<dbReference type="Pfam" id="PF13977">
    <property type="entry name" value="TetR_C_6"/>
    <property type="match status" value="1"/>
</dbReference>
<feature type="domain" description="HTH tetR-type" evidence="6">
    <location>
        <begin position="17"/>
        <end position="77"/>
    </location>
</feature>
<gene>
    <name evidence="7" type="ORF">BA177_11765</name>
</gene>
<accession>A0A193LH06</accession>
<dbReference type="SUPFAM" id="SSF48498">
    <property type="entry name" value="Tetracyclin repressor-like, C-terminal domain"/>
    <property type="match status" value="1"/>
</dbReference>
<proteinExistence type="predicted"/>
<dbReference type="PANTHER" id="PTHR30055">
    <property type="entry name" value="HTH-TYPE TRANSCRIPTIONAL REGULATOR RUTR"/>
    <property type="match status" value="1"/>
</dbReference>
<organism evidence="7 8">
    <name type="scientific">Woeseia oceani</name>
    <dbReference type="NCBI Taxonomy" id="1548547"/>
    <lineage>
        <taxon>Bacteria</taxon>
        <taxon>Pseudomonadati</taxon>
        <taxon>Pseudomonadota</taxon>
        <taxon>Gammaproteobacteria</taxon>
        <taxon>Woeseiales</taxon>
        <taxon>Woeseiaceae</taxon>
        <taxon>Woeseia</taxon>
    </lineage>
</organism>
<evidence type="ECO:0000313" key="8">
    <source>
        <dbReference type="Proteomes" id="UP000092695"/>
    </source>
</evidence>
<evidence type="ECO:0000313" key="7">
    <source>
        <dbReference type="EMBL" id="ANO51787.1"/>
    </source>
</evidence>
<feature type="DNA-binding region" description="H-T-H motif" evidence="5">
    <location>
        <begin position="40"/>
        <end position="59"/>
    </location>
</feature>
<keyword evidence="1" id="KW-0678">Repressor</keyword>
<keyword evidence="3 5" id="KW-0238">DNA-binding</keyword>
<dbReference type="PANTHER" id="PTHR30055:SF226">
    <property type="entry name" value="HTH-TYPE TRANSCRIPTIONAL REGULATOR PKSA"/>
    <property type="match status" value="1"/>
</dbReference>
<dbReference type="InterPro" id="IPR050109">
    <property type="entry name" value="HTH-type_TetR-like_transc_reg"/>
</dbReference>
<dbReference type="GO" id="GO:0003700">
    <property type="term" value="F:DNA-binding transcription factor activity"/>
    <property type="evidence" value="ECO:0007669"/>
    <property type="project" value="TreeGrafter"/>
</dbReference>
<dbReference type="EMBL" id="CP016268">
    <property type="protein sequence ID" value="ANO51787.1"/>
    <property type="molecule type" value="Genomic_DNA"/>
</dbReference>
<dbReference type="InterPro" id="IPR036271">
    <property type="entry name" value="Tet_transcr_reg_TetR-rel_C_sf"/>
</dbReference>
<evidence type="ECO:0000256" key="5">
    <source>
        <dbReference type="PROSITE-ProRule" id="PRU00335"/>
    </source>
</evidence>
<name>A0A193LH06_9GAMM</name>
<protein>
    <recommendedName>
        <fullName evidence="6">HTH tetR-type domain-containing protein</fullName>
    </recommendedName>
</protein>
<dbReference type="InterPro" id="IPR001647">
    <property type="entry name" value="HTH_TetR"/>
</dbReference>
<sequence>MAEATAGSSRTQAQRSAQSDSAMLDAAIDLILEHGTEKTTLAAIGKKAGYSRGLATYRFGSKAGLYDAVCKAISRRWLTYLRDGAGDLSGVDAMCAALDAFFRFLSDWPREARVLHILYCGAASPTSEYRETSRSIHQRQQNDVADWIRAGIADGSIRQGTDPRSVAAQYIAYISGMTYLWVIDPEAVDFRKANEDMKLHLRRSLAATESHL</sequence>